<evidence type="ECO:0000256" key="1">
    <source>
        <dbReference type="ARBA" id="ARBA00010699"/>
    </source>
</evidence>
<dbReference type="PANTHER" id="PTHR11138">
    <property type="entry name" value="METHIONYL-TRNA FORMYLTRANSFERASE"/>
    <property type="match status" value="1"/>
</dbReference>
<evidence type="ECO:0000313" key="9">
    <source>
        <dbReference type="Proteomes" id="UP000539953"/>
    </source>
</evidence>
<dbReference type="GO" id="GO:0004479">
    <property type="term" value="F:methionyl-tRNA formyltransferase activity"/>
    <property type="evidence" value="ECO:0007669"/>
    <property type="project" value="UniProtKB-UniRule"/>
</dbReference>
<proteinExistence type="inferred from homology"/>
<accession>A0A7W8CX34</accession>
<name>A0A7W8CX34_9FIRM</name>
<dbReference type="Proteomes" id="UP000539953">
    <property type="component" value="Unassembled WGS sequence"/>
</dbReference>
<evidence type="ECO:0000259" key="7">
    <source>
        <dbReference type="Pfam" id="PF02911"/>
    </source>
</evidence>
<comment type="catalytic activity">
    <reaction evidence="5">
        <text>L-methionyl-tRNA(fMet) + (6R)-10-formyltetrahydrofolate = N-formyl-L-methionyl-tRNA(fMet) + (6S)-5,6,7,8-tetrahydrofolate + H(+)</text>
        <dbReference type="Rhea" id="RHEA:24380"/>
        <dbReference type="Rhea" id="RHEA-COMP:9952"/>
        <dbReference type="Rhea" id="RHEA-COMP:9953"/>
        <dbReference type="ChEBI" id="CHEBI:15378"/>
        <dbReference type="ChEBI" id="CHEBI:57453"/>
        <dbReference type="ChEBI" id="CHEBI:78530"/>
        <dbReference type="ChEBI" id="CHEBI:78844"/>
        <dbReference type="ChEBI" id="CHEBI:195366"/>
        <dbReference type="EC" id="2.1.2.9"/>
    </reaction>
</comment>
<protein>
    <recommendedName>
        <fullName evidence="2 5">Methionyl-tRNA formyltransferase</fullName>
        <ecNumber evidence="2 5">2.1.2.9</ecNumber>
    </recommendedName>
</protein>
<organism evidence="8 9">
    <name type="scientific">Catenisphaera adipataccumulans</name>
    <dbReference type="NCBI Taxonomy" id="700500"/>
    <lineage>
        <taxon>Bacteria</taxon>
        <taxon>Bacillati</taxon>
        <taxon>Bacillota</taxon>
        <taxon>Erysipelotrichia</taxon>
        <taxon>Erysipelotrichales</taxon>
        <taxon>Erysipelotrichaceae</taxon>
        <taxon>Catenisphaera</taxon>
    </lineage>
</organism>
<evidence type="ECO:0000259" key="6">
    <source>
        <dbReference type="Pfam" id="PF00551"/>
    </source>
</evidence>
<keyword evidence="4 5" id="KW-0648">Protein biosynthesis</keyword>
<dbReference type="EMBL" id="JACHHK010000004">
    <property type="protein sequence ID" value="MBB5183178.1"/>
    <property type="molecule type" value="Genomic_DNA"/>
</dbReference>
<dbReference type="InterPro" id="IPR005793">
    <property type="entry name" value="Formyl_trans_C"/>
</dbReference>
<dbReference type="RefSeq" id="WP_183328477.1">
    <property type="nucleotide sequence ID" value="NZ_JACHHK010000004.1"/>
</dbReference>
<dbReference type="HAMAP" id="MF_00182">
    <property type="entry name" value="Formyl_trans"/>
    <property type="match status" value="1"/>
</dbReference>
<dbReference type="GO" id="GO:0005829">
    <property type="term" value="C:cytosol"/>
    <property type="evidence" value="ECO:0007669"/>
    <property type="project" value="TreeGrafter"/>
</dbReference>
<dbReference type="CDD" id="cd08646">
    <property type="entry name" value="FMT_core_Met-tRNA-FMT_N"/>
    <property type="match status" value="1"/>
</dbReference>
<dbReference type="PANTHER" id="PTHR11138:SF5">
    <property type="entry name" value="METHIONYL-TRNA FORMYLTRANSFERASE, MITOCHONDRIAL"/>
    <property type="match status" value="1"/>
</dbReference>
<feature type="domain" description="Formyl transferase C-terminal" evidence="7">
    <location>
        <begin position="205"/>
        <end position="299"/>
    </location>
</feature>
<keyword evidence="3 5" id="KW-0808">Transferase</keyword>
<dbReference type="SUPFAM" id="SSF50486">
    <property type="entry name" value="FMT C-terminal domain-like"/>
    <property type="match status" value="1"/>
</dbReference>
<comment type="function">
    <text evidence="5">Attaches a formyl group to the free amino group of methionyl-tRNA(fMet). The formyl group appears to play a dual role in the initiator identity of N-formylmethionyl-tRNA by promoting its recognition by IF2 and preventing the misappropriation of this tRNA by the elongation apparatus.</text>
</comment>
<dbReference type="InterPro" id="IPR044135">
    <property type="entry name" value="Met-tRNA-FMT_C"/>
</dbReference>
<dbReference type="Pfam" id="PF00551">
    <property type="entry name" value="Formyl_trans_N"/>
    <property type="match status" value="1"/>
</dbReference>
<dbReference type="InterPro" id="IPR011034">
    <property type="entry name" value="Formyl_transferase-like_C_sf"/>
</dbReference>
<comment type="similarity">
    <text evidence="1 5">Belongs to the Fmt family.</text>
</comment>
<gene>
    <name evidence="5" type="primary">fmt</name>
    <name evidence="8" type="ORF">HNQ47_001199</name>
</gene>
<evidence type="ECO:0000256" key="5">
    <source>
        <dbReference type="HAMAP-Rule" id="MF_00182"/>
    </source>
</evidence>
<evidence type="ECO:0000256" key="2">
    <source>
        <dbReference type="ARBA" id="ARBA00012261"/>
    </source>
</evidence>
<dbReference type="InterPro" id="IPR005794">
    <property type="entry name" value="Fmt"/>
</dbReference>
<evidence type="ECO:0000256" key="3">
    <source>
        <dbReference type="ARBA" id="ARBA00022679"/>
    </source>
</evidence>
<dbReference type="EC" id="2.1.2.9" evidence="2 5"/>
<dbReference type="Gene3D" id="3.40.50.12230">
    <property type="match status" value="1"/>
</dbReference>
<keyword evidence="9" id="KW-1185">Reference proteome</keyword>
<comment type="caution">
    <text evidence="8">The sequence shown here is derived from an EMBL/GenBank/DDBJ whole genome shotgun (WGS) entry which is preliminary data.</text>
</comment>
<dbReference type="CDD" id="cd08704">
    <property type="entry name" value="Met_tRNA_FMT_C"/>
    <property type="match status" value="1"/>
</dbReference>
<dbReference type="InterPro" id="IPR036477">
    <property type="entry name" value="Formyl_transf_N_sf"/>
</dbReference>
<dbReference type="AlphaFoldDB" id="A0A7W8CX34"/>
<dbReference type="InterPro" id="IPR002376">
    <property type="entry name" value="Formyl_transf_N"/>
</dbReference>
<dbReference type="NCBIfam" id="TIGR00460">
    <property type="entry name" value="fmt"/>
    <property type="match status" value="1"/>
</dbReference>
<sequence>MAKIRCIFMGTPQIAADVLNAMLDADIDVELVVTQPDKKVGRKQKIVYSPVKQVAQAYAIPCFQPIRIKTDYQTIIDTKPDVIVTCAYGQIVPQEVLDAPVYGCVNLHGSLLPKYRGGAPIQRAIWNGDQKSGMSLMKMVPAMDAGPVMDTEEIEITPDDTASTLFEKMGQAAGRLIVKDFDRVCSPDAVYTEQDESQVVYAPIIKKEEEHLDLSQPDERILCQIRALADHPGAYVKVGRRKLKILKADYKKEEHAELGTIFGNKKQFGIALHEGNLYVERCQMEGKPLMDSQSFCCGQGRNLVDQKAE</sequence>
<evidence type="ECO:0000256" key="4">
    <source>
        <dbReference type="ARBA" id="ARBA00022917"/>
    </source>
</evidence>
<reference evidence="8 9" key="1">
    <citation type="submission" date="2020-08" db="EMBL/GenBank/DDBJ databases">
        <title>Genomic Encyclopedia of Type Strains, Phase IV (KMG-IV): sequencing the most valuable type-strain genomes for metagenomic binning, comparative biology and taxonomic classification.</title>
        <authorList>
            <person name="Goeker M."/>
        </authorList>
    </citation>
    <scope>NUCLEOTIDE SEQUENCE [LARGE SCALE GENOMIC DNA]</scope>
    <source>
        <strain evidence="8 9">DSM 25799</strain>
    </source>
</reference>
<feature type="binding site" evidence="5">
    <location>
        <begin position="110"/>
        <end position="113"/>
    </location>
    <ligand>
        <name>(6S)-5,6,7,8-tetrahydrofolate</name>
        <dbReference type="ChEBI" id="CHEBI:57453"/>
    </ligand>
</feature>
<dbReference type="InterPro" id="IPR041711">
    <property type="entry name" value="Met-tRNA-FMT_N"/>
</dbReference>
<feature type="domain" description="Formyl transferase N-terminal" evidence="6">
    <location>
        <begin position="4"/>
        <end position="178"/>
    </location>
</feature>
<evidence type="ECO:0000313" key="8">
    <source>
        <dbReference type="EMBL" id="MBB5183178.1"/>
    </source>
</evidence>
<dbReference type="SUPFAM" id="SSF53328">
    <property type="entry name" value="Formyltransferase"/>
    <property type="match status" value="1"/>
</dbReference>
<dbReference type="Pfam" id="PF02911">
    <property type="entry name" value="Formyl_trans_C"/>
    <property type="match status" value="1"/>
</dbReference>